<dbReference type="EMBL" id="JABBMI010000001">
    <property type="protein sequence ID" value="NMK53176.1"/>
    <property type="molecule type" value="Genomic_DNA"/>
</dbReference>
<protein>
    <submittedName>
        <fullName evidence="6">Acetyl-CoA carboxylase biotin carboxyl carrier protein subunit</fullName>
    </submittedName>
</protein>
<dbReference type="InterPro" id="IPR011053">
    <property type="entry name" value="Single_hybrid_motif"/>
</dbReference>
<feature type="compositionally biased region" description="Low complexity" evidence="2">
    <location>
        <begin position="50"/>
        <end position="70"/>
    </location>
</feature>
<evidence type="ECO:0000256" key="2">
    <source>
        <dbReference type="SAM" id="MobiDB-lite"/>
    </source>
</evidence>
<gene>
    <name evidence="6" type="ORF">EQ811_04925</name>
    <name evidence="5" type="ORF">HHM13_05165</name>
    <name evidence="4" type="ORF">HHM24_00235</name>
</gene>
<evidence type="ECO:0000256" key="1">
    <source>
        <dbReference type="ARBA" id="ARBA00023267"/>
    </source>
</evidence>
<reference evidence="8 9" key="2">
    <citation type="submission" date="2020-04" db="EMBL/GenBank/DDBJ databases">
        <title>The Epidemiology and Molecular Characteristics of Linezolid-Resistant Staphylococcus capitis in Huashan Hospital, Shanghai.</title>
        <authorList>
            <person name="Ding L."/>
            <person name="Li P."/>
            <person name="Yang Y."/>
            <person name="Lin D."/>
            <person name="Xu X."/>
        </authorList>
    </citation>
    <scope>NUCLEOTIDE SEQUENCE [LARGE SCALE GENOMIC DNA]</scope>
    <source>
        <strain evidence="5 9">12-86</strain>
        <strain evidence="4 8">17-84</strain>
    </source>
</reference>
<dbReference type="Proteomes" id="UP000550736">
    <property type="component" value="Unassembled WGS sequence"/>
</dbReference>
<dbReference type="CDD" id="cd06850">
    <property type="entry name" value="biotinyl_domain"/>
    <property type="match status" value="1"/>
</dbReference>
<feature type="region of interest" description="Disordered" evidence="2">
    <location>
        <begin position="35"/>
        <end position="76"/>
    </location>
</feature>
<dbReference type="Proteomes" id="UP000291949">
    <property type="component" value="Unassembled WGS sequence"/>
</dbReference>
<dbReference type="PROSITE" id="PS50968">
    <property type="entry name" value="BIOTINYL_LIPOYL"/>
    <property type="match status" value="1"/>
</dbReference>
<dbReference type="InterPro" id="IPR001882">
    <property type="entry name" value="Biotin_BS"/>
</dbReference>
<dbReference type="InterPro" id="IPR050709">
    <property type="entry name" value="Biotin_Carboxyl_Carrier/Decarb"/>
</dbReference>
<dbReference type="PANTHER" id="PTHR45266">
    <property type="entry name" value="OXALOACETATE DECARBOXYLASE ALPHA CHAIN"/>
    <property type="match status" value="1"/>
</dbReference>
<accession>A0A0S4MJ77</accession>
<sequence>MNLERIEEIINLVKSNDVKKFKYKDFENEIELDFTEGNSSQGLSQTANVQSNEMTQTNNETQDTNNQTQDSSDDKEIKSSMVGTFFLQDSKELTDPQIKVGDQVKEGDIIGYIEAMKVMNEITSDVSGEVTEIVVEHGTNVEYDQVLVKVK</sequence>
<evidence type="ECO:0000259" key="3">
    <source>
        <dbReference type="PROSITE" id="PS50968"/>
    </source>
</evidence>
<dbReference type="RefSeq" id="WP_002453375.1">
    <property type="nucleotide sequence ID" value="NZ_AP014956.1"/>
</dbReference>
<comment type="caution">
    <text evidence="6">The sequence shown here is derived from an EMBL/GenBank/DDBJ whole genome shotgun (WGS) entry which is preliminary data.</text>
</comment>
<dbReference type="eggNOG" id="COG0511">
    <property type="taxonomic scope" value="Bacteria"/>
</dbReference>
<feature type="domain" description="Lipoyl-binding" evidence="3">
    <location>
        <begin position="82"/>
        <end position="151"/>
    </location>
</feature>
<dbReference type="GeneID" id="93669373"/>
<name>A0A0S4MJ77_STACP</name>
<dbReference type="SUPFAM" id="SSF51230">
    <property type="entry name" value="Single hybrid motif"/>
    <property type="match status" value="1"/>
</dbReference>
<feature type="compositionally biased region" description="Polar residues" evidence="2">
    <location>
        <begin position="36"/>
        <end position="49"/>
    </location>
</feature>
<evidence type="ECO:0000313" key="6">
    <source>
        <dbReference type="EMBL" id="TBW78422.1"/>
    </source>
</evidence>
<keyword evidence="1" id="KW-0092">Biotin</keyword>
<dbReference type="Proteomes" id="UP000538955">
    <property type="component" value="Unassembled WGS sequence"/>
</dbReference>
<evidence type="ECO:0000313" key="8">
    <source>
        <dbReference type="Proteomes" id="UP000538955"/>
    </source>
</evidence>
<dbReference type="Gene3D" id="2.40.50.100">
    <property type="match status" value="1"/>
</dbReference>
<organism evidence="6 7">
    <name type="scientific">Staphylococcus capitis</name>
    <dbReference type="NCBI Taxonomy" id="29388"/>
    <lineage>
        <taxon>Bacteria</taxon>
        <taxon>Bacillati</taxon>
        <taxon>Bacillota</taxon>
        <taxon>Bacilli</taxon>
        <taxon>Bacillales</taxon>
        <taxon>Staphylococcaceae</taxon>
        <taxon>Staphylococcus</taxon>
    </lineage>
</organism>
<evidence type="ECO:0000313" key="7">
    <source>
        <dbReference type="Proteomes" id="UP000291949"/>
    </source>
</evidence>
<keyword evidence="8" id="KW-1185">Reference proteome</keyword>
<proteinExistence type="predicted"/>
<dbReference type="EMBL" id="SCHC01000001">
    <property type="protein sequence ID" value="TBW78422.1"/>
    <property type="molecule type" value="Genomic_DNA"/>
</dbReference>
<evidence type="ECO:0000313" key="9">
    <source>
        <dbReference type="Proteomes" id="UP000550736"/>
    </source>
</evidence>
<evidence type="ECO:0000313" key="5">
    <source>
        <dbReference type="EMBL" id="NMK97481.1"/>
    </source>
</evidence>
<dbReference type="PROSITE" id="PS00188">
    <property type="entry name" value="BIOTIN"/>
    <property type="match status" value="1"/>
</dbReference>
<dbReference type="PANTHER" id="PTHR45266:SF3">
    <property type="entry name" value="OXALOACETATE DECARBOXYLASE ALPHA CHAIN"/>
    <property type="match status" value="1"/>
</dbReference>
<reference evidence="6 7" key="1">
    <citation type="journal article" date="2019" name="Sci. Transl. Med.">
        <title>Quorum sensing between bacterial species on the skin protects against epidermal injury in atopic dermatitis.</title>
        <authorList>
            <person name="Williams M.R."/>
        </authorList>
    </citation>
    <scope>NUCLEOTIDE SEQUENCE [LARGE SCALE GENOMIC DNA]</scope>
    <source>
        <strain evidence="6 7">H8</strain>
    </source>
</reference>
<evidence type="ECO:0000313" key="4">
    <source>
        <dbReference type="EMBL" id="NMK53176.1"/>
    </source>
</evidence>
<dbReference type="InterPro" id="IPR000089">
    <property type="entry name" value="Biotin_lipoyl"/>
</dbReference>
<dbReference type="EMBL" id="JABBLX010000012">
    <property type="protein sequence ID" value="NMK97481.1"/>
    <property type="molecule type" value="Genomic_DNA"/>
</dbReference>
<dbReference type="AlphaFoldDB" id="A0A0S4MJ77"/>
<dbReference type="Pfam" id="PF00364">
    <property type="entry name" value="Biotin_lipoyl"/>
    <property type="match status" value="1"/>
</dbReference>